<dbReference type="AlphaFoldDB" id="A0A563F229"/>
<gene>
    <name evidence="3" type="ORF">FKR81_00145</name>
</gene>
<sequence>MTIPGGDVTVALSVIAAVGDVDRCASAEKLIAYLGLHPKIRQSGGQPAVHSRITNAGNAHTRGMLVDAAWGVANVSGTLRMWMRSFPEKPLVSLPSTSICTSTNWTEADRPEGPRPSPGDWGVD</sequence>
<accession>A0A563F229</accession>
<dbReference type="Pfam" id="PF02371">
    <property type="entry name" value="Transposase_20"/>
    <property type="match status" value="1"/>
</dbReference>
<evidence type="ECO:0000313" key="3">
    <source>
        <dbReference type="EMBL" id="TWP54020.1"/>
    </source>
</evidence>
<dbReference type="EMBL" id="VOBR01000001">
    <property type="protein sequence ID" value="TWP54020.1"/>
    <property type="molecule type" value="Genomic_DNA"/>
</dbReference>
<dbReference type="InterPro" id="IPR047650">
    <property type="entry name" value="Transpos_IS110"/>
</dbReference>
<organism evidence="3 4">
    <name type="scientific">Lentzea tibetensis</name>
    <dbReference type="NCBI Taxonomy" id="2591470"/>
    <lineage>
        <taxon>Bacteria</taxon>
        <taxon>Bacillati</taxon>
        <taxon>Actinomycetota</taxon>
        <taxon>Actinomycetes</taxon>
        <taxon>Pseudonocardiales</taxon>
        <taxon>Pseudonocardiaceae</taxon>
        <taxon>Lentzea</taxon>
    </lineage>
</organism>
<dbReference type="GO" id="GO:0006313">
    <property type="term" value="P:DNA transposition"/>
    <property type="evidence" value="ECO:0007669"/>
    <property type="project" value="InterPro"/>
</dbReference>
<feature type="domain" description="Transposase IS116/IS110/IS902 C-terminal" evidence="2">
    <location>
        <begin position="1"/>
        <end position="76"/>
    </location>
</feature>
<dbReference type="GO" id="GO:0004803">
    <property type="term" value="F:transposase activity"/>
    <property type="evidence" value="ECO:0007669"/>
    <property type="project" value="InterPro"/>
</dbReference>
<keyword evidence="4" id="KW-1185">Reference proteome</keyword>
<proteinExistence type="predicted"/>
<dbReference type="RefSeq" id="WP_146348803.1">
    <property type="nucleotide sequence ID" value="NZ_VOBR01000001.1"/>
</dbReference>
<protein>
    <submittedName>
        <fullName evidence="3">IS110 family transposase</fullName>
    </submittedName>
</protein>
<feature type="region of interest" description="Disordered" evidence="1">
    <location>
        <begin position="102"/>
        <end position="124"/>
    </location>
</feature>
<dbReference type="PANTHER" id="PTHR33055">
    <property type="entry name" value="TRANSPOSASE FOR INSERTION SEQUENCE ELEMENT IS1111A"/>
    <property type="match status" value="1"/>
</dbReference>
<dbReference type="GO" id="GO:0003677">
    <property type="term" value="F:DNA binding"/>
    <property type="evidence" value="ECO:0007669"/>
    <property type="project" value="InterPro"/>
</dbReference>
<dbReference type="Proteomes" id="UP000316639">
    <property type="component" value="Unassembled WGS sequence"/>
</dbReference>
<evidence type="ECO:0000259" key="2">
    <source>
        <dbReference type="Pfam" id="PF02371"/>
    </source>
</evidence>
<reference evidence="3 4" key="1">
    <citation type="submission" date="2019-07" db="EMBL/GenBank/DDBJ databases">
        <title>Lentzea xizangensis sp. nov., isolated from Qinghai-Tibetan Plateau Soils.</title>
        <authorList>
            <person name="Huang J."/>
        </authorList>
    </citation>
    <scope>NUCLEOTIDE SEQUENCE [LARGE SCALE GENOMIC DNA]</scope>
    <source>
        <strain evidence="3 4">FXJ1.1311</strain>
    </source>
</reference>
<evidence type="ECO:0000313" key="4">
    <source>
        <dbReference type="Proteomes" id="UP000316639"/>
    </source>
</evidence>
<dbReference type="OrthoDB" id="9815354at2"/>
<dbReference type="PANTHER" id="PTHR33055:SF15">
    <property type="entry name" value="TRANSPOSASE-RELATED"/>
    <property type="match status" value="1"/>
</dbReference>
<name>A0A563F229_9PSEU</name>
<comment type="caution">
    <text evidence="3">The sequence shown here is derived from an EMBL/GenBank/DDBJ whole genome shotgun (WGS) entry which is preliminary data.</text>
</comment>
<evidence type="ECO:0000256" key="1">
    <source>
        <dbReference type="SAM" id="MobiDB-lite"/>
    </source>
</evidence>
<dbReference type="InterPro" id="IPR003346">
    <property type="entry name" value="Transposase_20"/>
</dbReference>